<dbReference type="NCBIfam" id="TIGR01737">
    <property type="entry name" value="FGAM_synth_I"/>
    <property type="match status" value="1"/>
</dbReference>
<dbReference type="Proteomes" id="UP000238348">
    <property type="component" value="Chromosome"/>
</dbReference>
<organism evidence="10 11">
    <name type="scientific">Sorangium cellulosum</name>
    <name type="common">Polyangium cellulosum</name>
    <dbReference type="NCBI Taxonomy" id="56"/>
    <lineage>
        <taxon>Bacteria</taxon>
        <taxon>Pseudomonadati</taxon>
        <taxon>Myxococcota</taxon>
        <taxon>Polyangia</taxon>
        <taxon>Polyangiales</taxon>
        <taxon>Polyangiaceae</taxon>
        <taxon>Sorangium</taxon>
    </lineage>
</organism>
<keyword evidence="7 8" id="KW-0315">Glutamine amidotransferase</keyword>
<sequence>MARRPGAVKQSAPSGPLAERRQSGYVDAMHATVVIFPGSNADAEMIHTLRDVLQVRTSTAWHRDAELPAGTDLVAIPGGFSYGDYLRCGAIARTSPIVPAIRRHAERGGLVLGVCNGFQILTEAGLLPGALTRNAHLRFECRDVFVTPRAEGPFTSGLPQVLRLPIAHAEGRYQADPETLRKLVEERAIALQYCNREGLVGGDANPNGSAMDIAGIYGGPRRNVLGLMPHPERMSEPFQGCADGRALFDAVLRSVRSSGSASAAASAP</sequence>
<evidence type="ECO:0000313" key="11">
    <source>
        <dbReference type="Proteomes" id="UP000238348"/>
    </source>
</evidence>
<keyword evidence="6 8" id="KW-0067">ATP-binding</keyword>
<evidence type="ECO:0000256" key="4">
    <source>
        <dbReference type="ARBA" id="ARBA00022755"/>
    </source>
</evidence>
<comment type="catalytic activity">
    <reaction evidence="8">
        <text>L-glutamine + H2O = L-glutamate + NH4(+)</text>
        <dbReference type="Rhea" id="RHEA:15889"/>
        <dbReference type="ChEBI" id="CHEBI:15377"/>
        <dbReference type="ChEBI" id="CHEBI:28938"/>
        <dbReference type="ChEBI" id="CHEBI:29985"/>
        <dbReference type="ChEBI" id="CHEBI:58359"/>
        <dbReference type="EC" id="3.5.1.2"/>
    </reaction>
</comment>
<feature type="active site" evidence="8">
    <location>
        <position position="230"/>
    </location>
</feature>
<evidence type="ECO:0000313" key="10">
    <source>
        <dbReference type="EMBL" id="AUX47145.1"/>
    </source>
</evidence>
<comment type="function">
    <text evidence="8">Part of the phosphoribosylformylglycinamidine synthase complex involved in the purines biosynthetic pathway. Catalyzes the ATP-dependent conversion of formylglycinamide ribonucleotide (FGAR) and glutamine to yield formylglycinamidine ribonucleotide (FGAM) and glutamate. The FGAM synthase complex is composed of three subunits. PurQ produces an ammonia molecule by converting glutamine to glutamate. PurL transfers the ammonia molecule to FGAR to form FGAM in an ATP-dependent manner. PurS interacts with PurQ and PurL and is thought to assist in the transfer of the ammonia molecule from PurQ to PurL.</text>
</comment>
<dbReference type="GO" id="GO:0005737">
    <property type="term" value="C:cytoplasm"/>
    <property type="evidence" value="ECO:0007669"/>
    <property type="project" value="UniProtKB-SubCell"/>
</dbReference>
<feature type="active site" evidence="8">
    <location>
        <position position="232"/>
    </location>
</feature>
<dbReference type="Gene3D" id="3.40.50.880">
    <property type="match status" value="1"/>
</dbReference>
<dbReference type="NCBIfam" id="NF002957">
    <property type="entry name" value="PRK03619.1"/>
    <property type="match status" value="1"/>
</dbReference>
<name>A0A2L0F6E8_SORCE</name>
<dbReference type="UniPathway" id="UPA00074">
    <property type="reaction ID" value="UER00128"/>
</dbReference>
<dbReference type="InterPro" id="IPR029062">
    <property type="entry name" value="Class_I_gatase-like"/>
</dbReference>
<dbReference type="PANTHER" id="PTHR47552:SF1">
    <property type="entry name" value="PHOSPHORIBOSYLFORMYLGLYCINAMIDINE SYNTHASE SUBUNIT PURQ"/>
    <property type="match status" value="1"/>
</dbReference>
<dbReference type="PANTHER" id="PTHR47552">
    <property type="entry name" value="PHOSPHORIBOSYLFORMYLGLYCINAMIDINE SYNTHASE SUBUNIT PURQ"/>
    <property type="match status" value="1"/>
</dbReference>
<dbReference type="InterPro" id="IPR010075">
    <property type="entry name" value="PRibForGlyAmidine_synth_PurQ"/>
</dbReference>
<keyword evidence="5 8" id="KW-0378">Hydrolase</keyword>
<comment type="catalytic activity">
    <reaction evidence="8">
        <text>N(2)-formyl-N(1)-(5-phospho-beta-D-ribosyl)glycinamide + L-glutamine + ATP + H2O = 2-formamido-N(1)-(5-O-phospho-beta-D-ribosyl)acetamidine + L-glutamate + ADP + phosphate + H(+)</text>
        <dbReference type="Rhea" id="RHEA:17129"/>
        <dbReference type="ChEBI" id="CHEBI:15377"/>
        <dbReference type="ChEBI" id="CHEBI:15378"/>
        <dbReference type="ChEBI" id="CHEBI:29985"/>
        <dbReference type="ChEBI" id="CHEBI:30616"/>
        <dbReference type="ChEBI" id="CHEBI:43474"/>
        <dbReference type="ChEBI" id="CHEBI:58359"/>
        <dbReference type="ChEBI" id="CHEBI:147286"/>
        <dbReference type="ChEBI" id="CHEBI:147287"/>
        <dbReference type="ChEBI" id="CHEBI:456216"/>
        <dbReference type="EC" id="6.3.5.3"/>
    </reaction>
</comment>
<comment type="pathway">
    <text evidence="8">Purine metabolism; IMP biosynthesis via de novo pathway; 5-amino-1-(5-phospho-D-ribosyl)imidazole from N(2)-formyl-N(1)-(5-phospho-D-ribosyl)glycinamide: step 1/2.</text>
</comment>
<keyword evidence="2 8" id="KW-0436">Ligase</keyword>
<evidence type="ECO:0000256" key="5">
    <source>
        <dbReference type="ARBA" id="ARBA00022801"/>
    </source>
</evidence>
<dbReference type="AlphaFoldDB" id="A0A2L0F6E8"/>
<evidence type="ECO:0000256" key="2">
    <source>
        <dbReference type="ARBA" id="ARBA00022598"/>
    </source>
</evidence>
<evidence type="ECO:0000256" key="9">
    <source>
        <dbReference type="SAM" id="MobiDB-lite"/>
    </source>
</evidence>
<dbReference type="PIRSF" id="PIRSF001586">
    <property type="entry name" value="FGAM_synth_I"/>
    <property type="match status" value="1"/>
</dbReference>
<dbReference type="GO" id="GO:0005524">
    <property type="term" value="F:ATP binding"/>
    <property type="evidence" value="ECO:0007669"/>
    <property type="project" value="UniProtKB-KW"/>
</dbReference>
<feature type="active site" description="Nucleophile" evidence="8">
    <location>
        <position position="115"/>
    </location>
</feature>
<dbReference type="GO" id="GO:0004359">
    <property type="term" value="F:glutaminase activity"/>
    <property type="evidence" value="ECO:0007669"/>
    <property type="project" value="UniProtKB-EC"/>
</dbReference>
<feature type="region of interest" description="Disordered" evidence="9">
    <location>
        <begin position="1"/>
        <end position="20"/>
    </location>
</feature>
<dbReference type="PROSITE" id="PS51273">
    <property type="entry name" value="GATASE_TYPE_1"/>
    <property type="match status" value="1"/>
</dbReference>
<dbReference type="EC" id="6.3.5.3" evidence="8"/>
<reference evidence="10 11" key="1">
    <citation type="submission" date="2015-09" db="EMBL/GenBank/DDBJ databases">
        <title>Sorangium comparison.</title>
        <authorList>
            <person name="Zaburannyi N."/>
            <person name="Bunk B."/>
            <person name="Overmann J."/>
            <person name="Mueller R."/>
        </authorList>
    </citation>
    <scope>NUCLEOTIDE SEQUENCE [LARGE SCALE GENOMIC DNA]</scope>
    <source>
        <strain evidence="10 11">So ce26</strain>
    </source>
</reference>
<accession>A0A2L0F6E8</accession>
<comment type="subunit">
    <text evidence="8">Part of the FGAM synthase complex composed of 1 PurL, 1 PurQ and 2 PurS subunits.</text>
</comment>
<keyword evidence="3 8" id="KW-0547">Nucleotide-binding</keyword>
<evidence type="ECO:0000256" key="1">
    <source>
        <dbReference type="ARBA" id="ARBA00022490"/>
    </source>
</evidence>
<dbReference type="EMBL" id="CP012673">
    <property type="protein sequence ID" value="AUX47145.1"/>
    <property type="molecule type" value="Genomic_DNA"/>
</dbReference>
<keyword evidence="4 8" id="KW-0658">Purine biosynthesis</keyword>
<dbReference type="GO" id="GO:0004642">
    <property type="term" value="F:phosphoribosylformylglycinamidine synthase activity"/>
    <property type="evidence" value="ECO:0007669"/>
    <property type="project" value="UniProtKB-UniRule"/>
</dbReference>
<dbReference type="SUPFAM" id="SSF52317">
    <property type="entry name" value="Class I glutamine amidotransferase-like"/>
    <property type="match status" value="1"/>
</dbReference>
<evidence type="ECO:0000256" key="3">
    <source>
        <dbReference type="ARBA" id="ARBA00022741"/>
    </source>
</evidence>
<evidence type="ECO:0000256" key="7">
    <source>
        <dbReference type="ARBA" id="ARBA00022962"/>
    </source>
</evidence>
<comment type="subcellular location">
    <subcellularLocation>
        <location evidence="8">Cytoplasm</location>
    </subcellularLocation>
</comment>
<evidence type="ECO:0000256" key="8">
    <source>
        <dbReference type="HAMAP-Rule" id="MF_00421"/>
    </source>
</evidence>
<keyword evidence="1 8" id="KW-0963">Cytoplasm</keyword>
<protein>
    <recommendedName>
        <fullName evidence="8">Phosphoribosylformylglycinamidine synthase subunit PurQ</fullName>
        <shortName evidence="8">FGAM synthase</shortName>
        <ecNumber evidence="8">6.3.5.3</ecNumber>
    </recommendedName>
    <alternativeName>
        <fullName evidence="8">Formylglycinamide ribonucleotide amidotransferase subunit I</fullName>
        <shortName evidence="8">FGAR amidotransferase I</shortName>
        <shortName evidence="8">FGAR-AT I</shortName>
    </alternativeName>
    <alternativeName>
        <fullName evidence="8">Glutaminase PurQ</fullName>
        <ecNumber evidence="8">3.5.1.2</ecNumber>
    </alternativeName>
    <alternativeName>
        <fullName evidence="8">Phosphoribosylformylglycinamidine synthase subunit I</fullName>
    </alternativeName>
</protein>
<dbReference type="SMART" id="SM01211">
    <property type="entry name" value="GATase_5"/>
    <property type="match status" value="1"/>
</dbReference>
<gene>
    <name evidence="8" type="primary">purQ</name>
    <name evidence="10" type="ORF">SOCE26_086570</name>
</gene>
<dbReference type="HAMAP" id="MF_00421">
    <property type="entry name" value="PurQ"/>
    <property type="match status" value="1"/>
</dbReference>
<dbReference type="Pfam" id="PF13507">
    <property type="entry name" value="GATase_5"/>
    <property type="match status" value="1"/>
</dbReference>
<evidence type="ECO:0000256" key="6">
    <source>
        <dbReference type="ARBA" id="ARBA00022840"/>
    </source>
</evidence>
<dbReference type="EC" id="3.5.1.2" evidence="8"/>
<dbReference type="CDD" id="cd01740">
    <property type="entry name" value="GATase1_FGAR_AT"/>
    <property type="match status" value="1"/>
</dbReference>
<proteinExistence type="inferred from homology"/>
<dbReference type="GO" id="GO:0006189">
    <property type="term" value="P:'de novo' IMP biosynthetic process"/>
    <property type="evidence" value="ECO:0007669"/>
    <property type="project" value="UniProtKB-UniRule"/>
</dbReference>